<reference evidence="1 2" key="1">
    <citation type="submission" date="2014-03" db="EMBL/GenBank/DDBJ databases">
        <title>Draft Genome Sequences of Four Burkholderia Strains.</title>
        <authorList>
            <person name="Liu X.Y."/>
            <person name="Li C.X."/>
            <person name="Xu J.H."/>
        </authorList>
    </citation>
    <scope>NUCLEOTIDE SEQUENCE [LARGE SCALE GENOMIC DNA]</scope>
    <source>
        <strain evidence="1 2">OP-1</strain>
    </source>
</reference>
<dbReference type="EMBL" id="JFHD01000033">
    <property type="protein sequence ID" value="KDR26580.1"/>
    <property type="molecule type" value="Genomic_DNA"/>
</dbReference>
<dbReference type="Proteomes" id="UP000027451">
    <property type="component" value="Unassembled WGS sequence"/>
</dbReference>
<dbReference type="AlphaFoldDB" id="A0A656QGH8"/>
<evidence type="ECO:0000313" key="2">
    <source>
        <dbReference type="Proteomes" id="UP000027451"/>
    </source>
</evidence>
<accession>A0A656QGH8</accession>
<organism evidence="1 2">
    <name type="scientific">Caballeronia zhejiangensis</name>
    <dbReference type="NCBI Taxonomy" id="871203"/>
    <lineage>
        <taxon>Bacteria</taxon>
        <taxon>Pseudomonadati</taxon>
        <taxon>Pseudomonadota</taxon>
        <taxon>Betaproteobacteria</taxon>
        <taxon>Burkholderiales</taxon>
        <taxon>Burkholderiaceae</taxon>
        <taxon>Caballeronia</taxon>
    </lineage>
</organism>
<protein>
    <submittedName>
        <fullName evidence="1">Uncharacterized protein</fullName>
    </submittedName>
</protein>
<gene>
    <name evidence="1" type="ORF">BG60_22670</name>
</gene>
<sequence length="175" mass="18527">MTMSSLLDAAERITSLVTGRQSQHLEVPSADSAALLSVTAHHISEKMGEPVVLTVTSPSDDSIAVCVMVPQRIIPVIFVPGIMGSNLCNLTESSLSLPVSKTFKIGPASDNGDGTVPVRSGSAPKHFSKACIGFSGIDHEGAYNPTPQPHPPQFFTLWAIVRIVGNVKGTTMEYK</sequence>
<name>A0A656QGH8_9BURK</name>
<evidence type="ECO:0000313" key="1">
    <source>
        <dbReference type="EMBL" id="KDR26580.1"/>
    </source>
</evidence>
<comment type="caution">
    <text evidence="1">The sequence shown here is derived from an EMBL/GenBank/DDBJ whole genome shotgun (WGS) entry which is preliminary data.</text>
</comment>
<keyword evidence="2" id="KW-1185">Reference proteome</keyword>
<proteinExistence type="predicted"/>